<dbReference type="GO" id="GO:0050661">
    <property type="term" value="F:NADP binding"/>
    <property type="evidence" value="ECO:0007669"/>
    <property type="project" value="InterPro"/>
</dbReference>
<dbReference type="GO" id="GO:0003959">
    <property type="term" value="F:NADPH dehydrogenase activity"/>
    <property type="evidence" value="ECO:0007669"/>
    <property type="project" value="InterPro"/>
</dbReference>
<dbReference type="OrthoDB" id="9772736at2"/>
<evidence type="ECO:0000256" key="4">
    <source>
        <dbReference type="ARBA" id="ARBA00022857"/>
    </source>
</evidence>
<feature type="domain" description="NADH:flavin oxidoreductase/NADH oxidase N-terminal" evidence="6">
    <location>
        <begin position="4"/>
        <end position="325"/>
    </location>
</feature>
<dbReference type="PANTHER" id="PTHR43303">
    <property type="entry name" value="NADPH DEHYDROGENASE C23G7.10C-RELATED"/>
    <property type="match status" value="1"/>
</dbReference>
<keyword evidence="8" id="KW-1185">Reference proteome</keyword>
<dbReference type="AlphaFoldDB" id="A0A1B7LCK0"/>
<keyword evidence="5" id="KW-0560">Oxidoreductase</keyword>
<name>A0A1B7LCK0_9FIRM</name>
<dbReference type="Gene3D" id="3.20.20.70">
    <property type="entry name" value="Aldolase class I"/>
    <property type="match status" value="1"/>
</dbReference>
<evidence type="ECO:0000256" key="2">
    <source>
        <dbReference type="ARBA" id="ARBA00022630"/>
    </source>
</evidence>
<organism evidence="7 8">
    <name type="scientific">Desulfotomaculum copahuensis</name>
    <dbReference type="NCBI Taxonomy" id="1838280"/>
    <lineage>
        <taxon>Bacteria</taxon>
        <taxon>Bacillati</taxon>
        <taxon>Bacillota</taxon>
        <taxon>Clostridia</taxon>
        <taxon>Eubacteriales</taxon>
        <taxon>Desulfotomaculaceae</taxon>
        <taxon>Desulfotomaculum</taxon>
    </lineage>
</organism>
<reference evidence="7 8" key="1">
    <citation type="submission" date="2016-04" db="EMBL/GenBank/DDBJ databases">
        <authorList>
            <person name="Evans L.H."/>
            <person name="Alamgir A."/>
            <person name="Owens N."/>
            <person name="Weber N.D."/>
            <person name="Virtaneva K."/>
            <person name="Barbian K."/>
            <person name="Babar A."/>
            <person name="Rosenke K."/>
        </authorList>
    </citation>
    <scope>NUCLEOTIDE SEQUENCE [LARGE SCALE GENOMIC DNA]</scope>
    <source>
        <strain evidence="7 8">LMa1</strain>
    </source>
</reference>
<protein>
    <recommendedName>
        <fullName evidence="6">NADH:flavin oxidoreductase/NADH oxidase N-terminal domain-containing protein</fullName>
    </recommendedName>
</protein>
<proteinExistence type="predicted"/>
<dbReference type="SUPFAM" id="SSF51395">
    <property type="entry name" value="FMN-linked oxidoreductases"/>
    <property type="match status" value="1"/>
</dbReference>
<evidence type="ECO:0000313" key="7">
    <source>
        <dbReference type="EMBL" id="OAT80426.1"/>
    </source>
</evidence>
<comment type="caution">
    <text evidence="7">The sequence shown here is derived from an EMBL/GenBank/DDBJ whole genome shotgun (WGS) entry which is preliminary data.</text>
</comment>
<dbReference type="RefSeq" id="WP_066669743.1">
    <property type="nucleotide sequence ID" value="NZ_LYVF01000177.1"/>
</dbReference>
<evidence type="ECO:0000313" key="8">
    <source>
        <dbReference type="Proteomes" id="UP000078532"/>
    </source>
</evidence>
<sequence length="327" mass="34585">MAGLFTPLETAKLQLKNRIVMPPMANYLCPESGQMSDALIEHYNRRAEAAVALLIVEHSYVRPDGRANKKQLGIHDDAMVPGLKRLVDEVHRRGAKTGIQITHAGSNTSAAVLGRPPLAPSAVPHPAAGGEMPQELSTADMAALKGAFAAAARRAKEAGFDMVEIHGAHGYLLNQFFSPLTNRRTDEYGGSFEKRLRFPLEVVEAVRRAVGDDYCVFCRFGADDRMPGGLTTEDARRAAPALAEAGVDVLDLSGGLCGARLDGSGFFVYLAEAVKPAVNVPVLVTGGLGDPVLANAVIAEGKADLVGIGRALLADPEWALKAQAALS</sequence>
<dbReference type="CDD" id="cd02803">
    <property type="entry name" value="OYE_like_FMN_family"/>
    <property type="match status" value="1"/>
</dbReference>
<evidence type="ECO:0000256" key="1">
    <source>
        <dbReference type="ARBA" id="ARBA00001917"/>
    </source>
</evidence>
<gene>
    <name evidence="7" type="ORF">A6M21_00690</name>
</gene>
<dbReference type="InterPro" id="IPR001155">
    <property type="entry name" value="OxRdtase_FMN_N"/>
</dbReference>
<dbReference type="STRING" id="1838280.A6M21_00690"/>
<dbReference type="InterPro" id="IPR013785">
    <property type="entry name" value="Aldolase_TIM"/>
</dbReference>
<keyword evidence="4" id="KW-0521">NADP</keyword>
<evidence type="ECO:0000256" key="5">
    <source>
        <dbReference type="ARBA" id="ARBA00023002"/>
    </source>
</evidence>
<dbReference type="Proteomes" id="UP000078532">
    <property type="component" value="Unassembled WGS sequence"/>
</dbReference>
<keyword evidence="2" id="KW-0285">Flavoprotein</keyword>
<keyword evidence="3" id="KW-0288">FMN</keyword>
<dbReference type="InterPro" id="IPR044152">
    <property type="entry name" value="YqjM-like"/>
</dbReference>
<dbReference type="GO" id="GO:0010181">
    <property type="term" value="F:FMN binding"/>
    <property type="evidence" value="ECO:0007669"/>
    <property type="project" value="InterPro"/>
</dbReference>
<evidence type="ECO:0000259" key="6">
    <source>
        <dbReference type="Pfam" id="PF00724"/>
    </source>
</evidence>
<accession>A0A1B7LCK0</accession>
<dbReference type="PANTHER" id="PTHR43303:SF4">
    <property type="entry name" value="NADPH DEHYDROGENASE C23G7.10C-RELATED"/>
    <property type="match status" value="1"/>
</dbReference>
<dbReference type="EMBL" id="LYVF01000177">
    <property type="protein sequence ID" value="OAT80426.1"/>
    <property type="molecule type" value="Genomic_DNA"/>
</dbReference>
<comment type="cofactor">
    <cofactor evidence="1">
        <name>FMN</name>
        <dbReference type="ChEBI" id="CHEBI:58210"/>
    </cofactor>
</comment>
<evidence type="ECO:0000256" key="3">
    <source>
        <dbReference type="ARBA" id="ARBA00022643"/>
    </source>
</evidence>
<dbReference type="Pfam" id="PF00724">
    <property type="entry name" value="Oxidored_FMN"/>
    <property type="match status" value="1"/>
</dbReference>